<gene>
    <name evidence="2" type="ORF">TEA_004107</name>
</gene>
<dbReference type="InterPro" id="IPR002110">
    <property type="entry name" value="Ankyrin_rpt"/>
</dbReference>
<comment type="caution">
    <text evidence="2">The sequence shown here is derived from an EMBL/GenBank/DDBJ whole genome shotgun (WGS) entry which is preliminary data.</text>
</comment>
<dbReference type="STRING" id="542762.A0A4S4EU13"/>
<dbReference type="AlphaFoldDB" id="A0A4S4EU13"/>
<dbReference type="PROSITE" id="PS50297">
    <property type="entry name" value="ANK_REP_REGION"/>
    <property type="match status" value="1"/>
</dbReference>
<sequence length="262" mass="29158">MDSKLYNATMEGNINILKLIAEHLNLQLTPNKNTVLHIAALFGQTECAKDILKMNSSLLCQTNVKGGTALHLAVREGQQDSVDALIKYAKKLDAEGSVELESGSTMTKKMLRATNEDGNTTLHNVVRLYSHRIKLHRFKTFAVLVPKPNSIRLLAEDPEYTYRANNAGETPLYIAAKRRHHQVVSQILKTCTAPAYGGPGGRTALHVTVISNNEGPDHLAGHDNGGSGRWSRWWWRWYWASVDCCGDGDDVMEVVTTTYKRD</sequence>
<evidence type="ECO:0000256" key="1">
    <source>
        <dbReference type="PROSITE-ProRule" id="PRU00023"/>
    </source>
</evidence>
<dbReference type="EMBL" id="SDRB02001943">
    <property type="protein sequence ID" value="THG20400.1"/>
    <property type="molecule type" value="Genomic_DNA"/>
</dbReference>
<dbReference type="PANTHER" id="PTHR24121:SF22">
    <property type="entry name" value="PROTEIN ACCELERATED CELL DEATH 6-LIKE"/>
    <property type="match status" value="1"/>
</dbReference>
<protein>
    <submittedName>
        <fullName evidence="2">Uncharacterized protein</fullName>
    </submittedName>
</protein>
<proteinExistence type="predicted"/>
<keyword evidence="1" id="KW-0040">ANK repeat</keyword>
<dbReference type="SMART" id="SM00248">
    <property type="entry name" value="ANK"/>
    <property type="match status" value="3"/>
</dbReference>
<reference evidence="2 3" key="1">
    <citation type="journal article" date="2018" name="Proc. Natl. Acad. Sci. U.S.A.">
        <title>Draft genome sequence of Camellia sinensis var. sinensis provides insights into the evolution of the tea genome and tea quality.</title>
        <authorList>
            <person name="Wei C."/>
            <person name="Yang H."/>
            <person name="Wang S."/>
            <person name="Zhao J."/>
            <person name="Liu C."/>
            <person name="Gao L."/>
            <person name="Xia E."/>
            <person name="Lu Y."/>
            <person name="Tai Y."/>
            <person name="She G."/>
            <person name="Sun J."/>
            <person name="Cao H."/>
            <person name="Tong W."/>
            <person name="Gao Q."/>
            <person name="Li Y."/>
            <person name="Deng W."/>
            <person name="Jiang X."/>
            <person name="Wang W."/>
            <person name="Chen Q."/>
            <person name="Zhang S."/>
            <person name="Li H."/>
            <person name="Wu J."/>
            <person name="Wang P."/>
            <person name="Li P."/>
            <person name="Shi C."/>
            <person name="Zheng F."/>
            <person name="Jian J."/>
            <person name="Huang B."/>
            <person name="Shan D."/>
            <person name="Shi M."/>
            <person name="Fang C."/>
            <person name="Yue Y."/>
            <person name="Li F."/>
            <person name="Li D."/>
            <person name="Wei S."/>
            <person name="Han B."/>
            <person name="Jiang C."/>
            <person name="Yin Y."/>
            <person name="Xia T."/>
            <person name="Zhang Z."/>
            <person name="Bennetzen J.L."/>
            <person name="Zhao S."/>
            <person name="Wan X."/>
        </authorList>
    </citation>
    <scope>NUCLEOTIDE SEQUENCE [LARGE SCALE GENOMIC DNA]</scope>
    <source>
        <strain evidence="3">cv. Shuchazao</strain>
        <tissue evidence="2">Leaf</tissue>
    </source>
</reference>
<dbReference type="PROSITE" id="PS50088">
    <property type="entry name" value="ANK_REPEAT"/>
    <property type="match status" value="1"/>
</dbReference>
<dbReference type="Pfam" id="PF12796">
    <property type="entry name" value="Ank_2"/>
    <property type="match status" value="1"/>
</dbReference>
<evidence type="ECO:0000313" key="2">
    <source>
        <dbReference type="EMBL" id="THG20400.1"/>
    </source>
</evidence>
<organism evidence="2 3">
    <name type="scientific">Camellia sinensis var. sinensis</name>
    <name type="common">China tea</name>
    <dbReference type="NCBI Taxonomy" id="542762"/>
    <lineage>
        <taxon>Eukaryota</taxon>
        <taxon>Viridiplantae</taxon>
        <taxon>Streptophyta</taxon>
        <taxon>Embryophyta</taxon>
        <taxon>Tracheophyta</taxon>
        <taxon>Spermatophyta</taxon>
        <taxon>Magnoliopsida</taxon>
        <taxon>eudicotyledons</taxon>
        <taxon>Gunneridae</taxon>
        <taxon>Pentapetalae</taxon>
        <taxon>asterids</taxon>
        <taxon>Ericales</taxon>
        <taxon>Theaceae</taxon>
        <taxon>Camellia</taxon>
    </lineage>
</organism>
<dbReference type="Proteomes" id="UP000306102">
    <property type="component" value="Unassembled WGS sequence"/>
</dbReference>
<dbReference type="PANTHER" id="PTHR24121">
    <property type="entry name" value="NO MECHANORECEPTOR POTENTIAL C, ISOFORM D-RELATED"/>
    <property type="match status" value="1"/>
</dbReference>
<accession>A0A4S4EU13</accession>
<dbReference type="InterPro" id="IPR036770">
    <property type="entry name" value="Ankyrin_rpt-contain_sf"/>
</dbReference>
<dbReference type="Gene3D" id="1.25.40.20">
    <property type="entry name" value="Ankyrin repeat-containing domain"/>
    <property type="match status" value="1"/>
</dbReference>
<keyword evidence="3" id="KW-1185">Reference proteome</keyword>
<feature type="repeat" description="ANK" evidence="1">
    <location>
        <begin position="65"/>
        <end position="97"/>
    </location>
</feature>
<dbReference type="SUPFAM" id="SSF48403">
    <property type="entry name" value="Ankyrin repeat"/>
    <property type="match status" value="1"/>
</dbReference>
<evidence type="ECO:0000313" key="3">
    <source>
        <dbReference type="Proteomes" id="UP000306102"/>
    </source>
</evidence>
<name>A0A4S4EU13_CAMSN</name>
<dbReference type="Pfam" id="PF00023">
    <property type="entry name" value="Ank"/>
    <property type="match status" value="1"/>
</dbReference>